<dbReference type="OrthoDB" id="45037at2"/>
<dbReference type="HOGENOM" id="CLU_040769_0_3_0"/>
<reference evidence="8" key="1">
    <citation type="submission" date="2014-11" db="EMBL/GenBank/DDBJ databases">
        <authorList>
            <person name="Wibberg D."/>
        </authorList>
    </citation>
    <scope>NUCLEOTIDE SEQUENCE [LARGE SCALE GENOMIC DNA]</scope>
    <source>
        <strain evidence="8">L3</strain>
    </source>
</reference>
<feature type="transmembrane region" description="Helical" evidence="6">
    <location>
        <begin position="7"/>
        <end position="27"/>
    </location>
</feature>
<keyword evidence="4 6" id="KW-1133">Transmembrane helix</keyword>
<dbReference type="STRING" id="1006576.DTL3_0306"/>
<comment type="subcellular location">
    <subcellularLocation>
        <location evidence="1">Cell membrane</location>
        <topology evidence="1">Multi-pass membrane protein</topology>
    </subcellularLocation>
</comment>
<feature type="transmembrane region" description="Helical" evidence="6">
    <location>
        <begin position="231"/>
        <end position="251"/>
    </location>
</feature>
<evidence type="ECO:0000313" key="7">
    <source>
        <dbReference type="EMBL" id="CEP77637.1"/>
    </source>
</evidence>
<proteinExistence type="predicted"/>
<protein>
    <submittedName>
        <fullName evidence="7">ABC-type uncharacterized transport system, permease component</fullName>
    </submittedName>
</protein>
<keyword evidence="2" id="KW-1003">Cell membrane</keyword>
<evidence type="ECO:0000313" key="8">
    <source>
        <dbReference type="Proteomes" id="UP000032809"/>
    </source>
</evidence>
<dbReference type="RefSeq" id="WP_045087229.1">
    <property type="nucleotide sequence ID" value="NZ_LN824141.1"/>
</dbReference>
<name>A0A0C7NP02_DEFTU</name>
<evidence type="ECO:0000256" key="6">
    <source>
        <dbReference type="SAM" id="Phobius"/>
    </source>
</evidence>
<dbReference type="PANTHER" id="PTHR47089">
    <property type="entry name" value="ABC TRANSPORTER, PERMEASE PROTEIN"/>
    <property type="match status" value="1"/>
</dbReference>
<dbReference type="Pfam" id="PF02653">
    <property type="entry name" value="BPD_transp_2"/>
    <property type="match status" value="1"/>
</dbReference>
<feature type="transmembrane region" description="Helical" evidence="6">
    <location>
        <begin position="314"/>
        <end position="334"/>
    </location>
</feature>
<keyword evidence="8" id="KW-1185">Reference proteome</keyword>
<dbReference type="InterPro" id="IPR001851">
    <property type="entry name" value="ABC_transp_permease"/>
</dbReference>
<feature type="transmembrane region" description="Helical" evidence="6">
    <location>
        <begin position="103"/>
        <end position="127"/>
    </location>
</feature>
<dbReference type="GO" id="GO:0005886">
    <property type="term" value="C:plasma membrane"/>
    <property type="evidence" value="ECO:0007669"/>
    <property type="project" value="UniProtKB-SubCell"/>
</dbReference>
<evidence type="ECO:0000256" key="1">
    <source>
        <dbReference type="ARBA" id="ARBA00004651"/>
    </source>
</evidence>
<organism evidence="7 8">
    <name type="scientific">Defluviitoga tunisiensis</name>
    <dbReference type="NCBI Taxonomy" id="1006576"/>
    <lineage>
        <taxon>Bacteria</taxon>
        <taxon>Thermotogati</taxon>
        <taxon>Thermotogota</taxon>
        <taxon>Thermotogae</taxon>
        <taxon>Petrotogales</taxon>
        <taxon>Petrotogaceae</taxon>
        <taxon>Defluviitoga</taxon>
    </lineage>
</organism>
<gene>
    <name evidence="7" type="ORF">DTL3_0306</name>
</gene>
<dbReference type="AlphaFoldDB" id="A0A0C7NP02"/>
<dbReference type="CDD" id="cd06580">
    <property type="entry name" value="TM_PBP1_transp_TpRbsC_like"/>
    <property type="match status" value="1"/>
</dbReference>
<feature type="transmembrane region" description="Helical" evidence="6">
    <location>
        <begin position="78"/>
        <end position="97"/>
    </location>
</feature>
<dbReference type="Proteomes" id="UP000032809">
    <property type="component" value="Chromosome I"/>
</dbReference>
<feature type="transmembrane region" description="Helical" evidence="6">
    <location>
        <begin position="185"/>
        <end position="204"/>
    </location>
</feature>
<dbReference type="PATRIC" id="fig|1006576.9.peg.303"/>
<dbReference type="GO" id="GO:0022857">
    <property type="term" value="F:transmembrane transporter activity"/>
    <property type="evidence" value="ECO:0007669"/>
    <property type="project" value="InterPro"/>
</dbReference>
<evidence type="ECO:0000256" key="5">
    <source>
        <dbReference type="ARBA" id="ARBA00023136"/>
    </source>
</evidence>
<evidence type="ECO:0000256" key="3">
    <source>
        <dbReference type="ARBA" id="ARBA00022692"/>
    </source>
</evidence>
<evidence type="ECO:0000256" key="4">
    <source>
        <dbReference type="ARBA" id="ARBA00022989"/>
    </source>
</evidence>
<keyword evidence="3 6" id="KW-0812">Transmembrane</keyword>
<accession>A0A0C7NP02</accession>
<feature type="transmembrane region" description="Helical" evidence="6">
    <location>
        <begin position="271"/>
        <end position="294"/>
    </location>
</feature>
<dbReference type="PANTHER" id="PTHR47089:SF1">
    <property type="entry name" value="GUANOSINE ABC TRANSPORTER PERMEASE PROTEIN NUPP"/>
    <property type="match status" value="1"/>
</dbReference>
<dbReference type="EMBL" id="LN824141">
    <property type="protein sequence ID" value="CEP77637.1"/>
    <property type="molecule type" value="Genomic_DNA"/>
</dbReference>
<keyword evidence="5 6" id="KW-0472">Membrane</keyword>
<feature type="transmembrane region" description="Helical" evidence="6">
    <location>
        <begin position="139"/>
        <end position="159"/>
    </location>
</feature>
<dbReference type="KEGG" id="dtn:DTL3_0306"/>
<evidence type="ECO:0000256" key="2">
    <source>
        <dbReference type="ARBA" id="ARBA00022475"/>
    </source>
</evidence>
<sequence length="351" mass="38653">MKSLNKILTGIIGIVFSLLVGALLIKIQGNSPIIAYKALYDYGLGSWFSITSTLNNSTPLILTGIAAAIAFSSNVNNLGQPGQLIIGALSAALLGYYLPFPGWIGITTIIILSGIIGGFYASIAGVFKKLYKMDEMLTTLMLNFIADYLTIYLATYPFLDKKSYVPATKMIKKEFFLPSFKNLNSSFFIAILIALISYFIVKYLKKGYEWRMMGYNPDFSRIGGCDNEQNLMWVMFYTGFLSGLAGALLILGGTQHRFIKGIGANYGWDGIMLSIVGANGIFETSFFSLFFGFLKAGGVGMEFEVSIPSEFIMVLQATIVLLVVSTRSLVSFYGDKMKAYFKTRKVVKAHE</sequence>